<dbReference type="AlphaFoldDB" id="A0A840YNK8"/>
<dbReference type="InterPro" id="IPR016071">
    <property type="entry name" value="Staphylococal_nuclease_OB-fold"/>
</dbReference>
<evidence type="ECO:0000259" key="2">
    <source>
        <dbReference type="PROSITE" id="PS50830"/>
    </source>
</evidence>
<dbReference type="InterPro" id="IPR035437">
    <property type="entry name" value="SNase_OB-fold_sf"/>
</dbReference>
<dbReference type="Proteomes" id="UP000527143">
    <property type="component" value="Unassembled WGS sequence"/>
</dbReference>
<dbReference type="PROSITE" id="PS50830">
    <property type="entry name" value="TNASE_3"/>
    <property type="match status" value="1"/>
</dbReference>
<evidence type="ECO:0000256" key="1">
    <source>
        <dbReference type="SAM" id="SignalP"/>
    </source>
</evidence>
<keyword evidence="3" id="KW-0255">Endonuclease</keyword>
<keyword evidence="3" id="KW-0378">Hydrolase</keyword>
<evidence type="ECO:0000313" key="3">
    <source>
        <dbReference type="EMBL" id="MBB5711560.1"/>
    </source>
</evidence>
<dbReference type="EMBL" id="JACIJF010000008">
    <property type="protein sequence ID" value="MBB5711560.1"/>
    <property type="molecule type" value="Genomic_DNA"/>
</dbReference>
<dbReference type="RefSeq" id="WP_184088558.1">
    <property type="nucleotide sequence ID" value="NZ_JACIJF010000008.1"/>
</dbReference>
<dbReference type="SMART" id="SM00318">
    <property type="entry name" value="SNc"/>
    <property type="match status" value="1"/>
</dbReference>
<feature type="signal peptide" evidence="1">
    <location>
        <begin position="1"/>
        <end position="36"/>
    </location>
</feature>
<dbReference type="SUPFAM" id="SSF50199">
    <property type="entry name" value="Staphylococcal nuclease"/>
    <property type="match status" value="1"/>
</dbReference>
<dbReference type="GO" id="GO:0004519">
    <property type="term" value="F:endonuclease activity"/>
    <property type="evidence" value="ECO:0007669"/>
    <property type="project" value="UniProtKB-KW"/>
</dbReference>
<keyword evidence="1" id="KW-0732">Signal</keyword>
<gene>
    <name evidence="3" type="ORF">FHT02_002806</name>
</gene>
<feature type="chain" id="PRO_5032547724" evidence="1">
    <location>
        <begin position="37"/>
        <end position="167"/>
    </location>
</feature>
<keyword evidence="4" id="KW-1185">Reference proteome</keyword>
<accession>A0A840YNK8</accession>
<protein>
    <submittedName>
        <fullName evidence="3">Endonuclease YncB(Thermonuclease family)</fullName>
    </submittedName>
</protein>
<name>A0A840YNK8_9SPHN</name>
<organism evidence="3 4">
    <name type="scientific">Sphingomonas xinjiangensis</name>
    <dbReference type="NCBI Taxonomy" id="643568"/>
    <lineage>
        <taxon>Bacteria</taxon>
        <taxon>Pseudomonadati</taxon>
        <taxon>Pseudomonadota</taxon>
        <taxon>Alphaproteobacteria</taxon>
        <taxon>Sphingomonadales</taxon>
        <taxon>Sphingomonadaceae</taxon>
        <taxon>Sphingomonas</taxon>
    </lineage>
</organism>
<dbReference type="Gene3D" id="2.40.50.90">
    <property type="match status" value="1"/>
</dbReference>
<dbReference type="Pfam" id="PF00565">
    <property type="entry name" value="SNase"/>
    <property type="match status" value="1"/>
</dbReference>
<sequence>MRSQFAYRRGRSRPKSRFHRSLLVLLGAAAASVAAASWEATFGPPIAEAAKPVAMHFGLCHRGGGTNCVVDGDSFWIQGEKVRVADIDAPETHPPRCREEARLGNAATRRLQALLNEGPVTLATEGRDTDRYGRKLRVVMRDGRSLGDQLVDEGLARPWEGRRRPWC</sequence>
<proteinExistence type="predicted"/>
<reference evidence="3 4" key="1">
    <citation type="submission" date="2020-08" db="EMBL/GenBank/DDBJ databases">
        <title>Genomic Encyclopedia of Type Strains, Phase IV (KMG-IV): sequencing the most valuable type-strain genomes for metagenomic binning, comparative biology and taxonomic classification.</title>
        <authorList>
            <person name="Goeker M."/>
        </authorList>
    </citation>
    <scope>NUCLEOTIDE SEQUENCE [LARGE SCALE GENOMIC DNA]</scope>
    <source>
        <strain evidence="3 4">DSM 26736</strain>
    </source>
</reference>
<evidence type="ECO:0000313" key="4">
    <source>
        <dbReference type="Proteomes" id="UP000527143"/>
    </source>
</evidence>
<keyword evidence="3" id="KW-0540">Nuclease</keyword>
<comment type="caution">
    <text evidence="3">The sequence shown here is derived from an EMBL/GenBank/DDBJ whole genome shotgun (WGS) entry which is preliminary data.</text>
</comment>
<feature type="domain" description="TNase-like" evidence="2">
    <location>
        <begin position="69"/>
        <end position="167"/>
    </location>
</feature>